<gene>
    <name evidence="1" type="ORF">KCMC57_11210</name>
</gene>
<sequence length="232" mass="24823">MPREQWFGRRISAAVDAPFGVGRDEVGLMRQRVITVRPGVVGAGGLTLLLLTSCGAGNGGSTTDRLPDVTAAPTVPAVNPGGSTAVQDAPTEGVEGAVGRVVLRAYQGWWEARTAAFGQPEQDPSAVRSFATDEALSGTLITRQQLRDAKLVMVGNPRNSPVVTSVRLTENPPTATVSDCVDVTDWHQADAVTKALRDPAQRLTRYVATATLRKADSRWLIVDFKREETRSC</sequence>
<reference evidence="1" key="1">
    <citation type="submission" date="2024-07" db="EMBL/GenBank/DDBJ databases">
        <title>Complete genome sequences of cellulolytic bacteria, Kitasatospora sp. CMC57 and Streptomyces sp. CMC78, isolated from Japanese agricultural soil.</title>
        <authorList>
            <person name="Hashimoto T."/>
            <person name="Ito M."/>
            <person name="Iwamoto M."/>
            <person name="Fukahori D."/>
            <person name="Shoda T."/>
            <person name="Sakoda M."/>
            <person name="Morohoshi T."/>
            <person name="Mitsuboshi M."/>
            <person name="Nishizawa T."/>
        </authorList>
    </citation>
    <scope>NUCLEOTIDE SEQUENCE</scope>
    <source>
        <strain evidence="1">CMC57</strain>
    </source>
</reference>
<evidence type="ECO:0008006" key="2">
    <source>
        <dbReference type="Google" id="ProtNLM"/>
    </source>
</evidence>
<protein>
    <recommendedName>
        <fullName evidence="2">Lipoprotein</fullName>
    </recommendedName>
</protein>
<accession>A0AB33JTM4</accession>
<proteinExistence type="predicted"/>
<organism evidence="1">
    <name type="scientific">Kitasatospora sp. CMC57</name>
    <dbReference type="NCBI Taxonomy" id="3231513"/>
    <lineage>
        <taxon>Bacteria</taxon>
        <taxon>Bacillati</taxon>
        <taxon>Actinomycetota</taxon>
        <taxon>Actinomycetes</taxon>
        <taxon>Kitasatosporales</taxon>
        <taxon>Streptomycetaceae</taxon>
        <taxon>Kitasatospora</taxon>
    </lineage>
</organism>
<dbReference type="AlphaFoldDB" id="A0AB33JTM4"/>
<evidence type="ECO:0000313" key="1">
    <source>
        <dbReference type="EMBL" id="BFP44753.1"/>
    </source>
</evidence>
<dbReference type="EMBL" id="AP035881">
    <property type="protein sequence ID" value="BFP44753.1"/>
    <property type="molecule type" value="Genomic_DNA"/>
</dbReference>
<name>A0AB33JTM4_9ACTN</name>